<comment type="caution">
    <text evidence="1">The sequence shown here is derived from an EMBL/GenBank/DDBJ whole genome shotgun (WGS) entry which is preliminary data.</text>
</comment>
<dbReference type="PANTHER" id="PTHR38471">
    <property type="entry name" value="FOUR HELIX BUNDLE PROTEIN"/>
    <property type="match status" value="1"/>
</dbReference>
<dbReference type="InterPro" id="IPR012657">
    <property type="entry name" value="23S_rRNA-intervening_sequence"/>
</dbReference>
<evidence type="ECO:0000313" key="1">
    <source>
        <dbReference type="EMBL" id="PIR92088.1"/>
    </source>
</evidence>
<dbReference type="NCBIfam" id="TIGR02436">
    <property type="entry name" value="four helix bundle protein"/>
    <property type="match status" value="1"/>
</dbReference>
<protein>
    <submittedName>
        <fullName evidence="1">Four helix bundle protein</fullName>
    </submittedName>
</protein>
<gene>
    <name evidence="1" type="ORF">COU01_03685</name>
</gene>
<dbReference type="EMBL" id="PFAT01000046">
    <property type="protein sequence ID" value="PIR92088.1"/>
    <property type="molecule type" value="Genomic_DNA"/>
</dbReference>
<dbReference type="Pfam" id="PF05635">
    <property type="entry name" value="23S_rRNA_IVP"/>
    <property type="match status" value="1"/>
</dbReference>
<dbReference type="AlphaFoldDB" id="A0A2H0UZ45"/>
<dbReference type="SUPFAM" id="SSF158446">
    <property type="entry name" value="IVS-encoded protein-like"/>
    <property type="match status" value="1"/>
</dbReference>
<reference evidence="2" key="1">
    <citation type="submission" date="2017-09" db="EMBL/GenBank/DDBJ databases">
        <title>Depth-based differentiation of microbial function through sediment-hosted aquifers and enrichment of novel symbionts in the deep terrestrial subsurface.</title>
        <authorList>
            <person name="Probst A.J."/>
            <person name="Ladd B."/>
            <person name="Jarett J.K."/>
            <person name="Geller-Mcgrath D.E."/>
            <person name="Sieber C.M.K."/>
            <person name="Emerson J.B."/>
            <person name="Anantharaman K."/>
            <person name="Thomas B.C."/>
            <person name="Malmstrom R."/>
            <person name="Stieglmeier M."/>
            <person name="Klingl A."/>
            <person name="Woyke T."/>
            <person name="Ryan C.M."/>
            <person name="Banfield J.F."/>
        </authorList>
    </citation>
    <scope>NUCLEOTIDE SEQUENCE [LARGE SCALE GENOMIC DNA]</scope>
</reference>
<dbReference type="Proteomes" id="UP000228510">
    <property type="component" value="Unassembled WGS sequence"/>
</dbReference>
<accession>A0A2H0UZ45</accession>
<dbReference type="PANTHER" id="PTHR38471:SF2">
    <property type="entry name" value="FOUR HELIX BUNDLE PROTEIN"/>
    <property type="match status" value="1"/>
</dbReference>
<proteinExistence type="predicted"/>
<organism evidence="1 2">
    <name type="scientific">Candidatus Falkowbacteria bacterium CG10_big_fil_rev_8_21_14_0_10_44_15</name>
    <dbReference type="NCBI Taxonomy" id="1974569"/>
    <lineage>
        <taxon>Bacteria</taxon>
        <taxon>Candidatus Falkowiibacteriota</taxon>
    </lineage>
</organism>
<dbReference type="InterPro" id="IPR036583">
    <property type="entry name" value="23S_rRNA_IVS_sf"/>
</dbReference>
<evidence type="ECO:0000313" key="2">
    <source>
        <dbReference type="Proteomes" id="UP000228510"/>
    </source>
</evidence>
<sequence>MSEGYVKLGDLFVYKLSVELCDLGWEMYQQFSWQTKKIMGDQFITAVDSNAANIAEGYGRFHYLDKIKFYYNARASLLESKHWIYLLYRRAIVTKQQFEEFLKLTSNVHYHLNQLIQSCYQHKQS</sequence>
<name>A0A2H0UZ45_9BACT</name>
<dbReference type="Gene3D" id="1.20.1440.60">
    <property type="entry name" value="23S rRNA-intervening sequence"/>
    <property type="match status" value="1"/>
</dbReference>